<comment type="caution">
    <text evidence="1">The sequence shown here is derived from an EMBL/GenBank/DDBJ whole genome shotgun (WGS) entry which is preliminary data.</text>
</comment>
<keyword evidence="1" id="KW-0547">Nucleotide-binding</keyword>
<gene>
    <name evidence="1" type="ORF">EBV78_01795</name>
</gene>
<organism evidence="1 2">
    <name type="scientific">Candidatus Fonsibacter lacus</name>
    <dbReference type="NCBI Taxonomy" id="2576439"/>
    <lineage>
        <taxon>Bacteria</taxon>
        <taxon>Pseudomonadati</taxon>
        <taxon>Pseudomonadota</taxon>
        <taxon>Alphaproteobacteria</taxon>
        <taxon>Candidatus Pelagibacterales</taxon>
        <taxon>Candidatus Pelagibacterales incertae sedis</taxon>
        <taxon>Candidatus Fonsibacter</taxon>
    </lineage>
</organism>
<keyword evidence="1" id="KW-0067">ATP-binding</keyword>
<evidence type="ECO:0000313" key="1">
    <source>
        <dbReference type="EMBL" id="NCU62813.1"/>
    </source>
</evidence>
<dbReference type="Proteomes" id="UP000572953">
    <property type="component" value="Unassembled WGS sequence"/>
</dbReference>
<feature type="non-terminal residue" evidence="1">
    <location>
        <position position="37"/>
    </location>
</feature>
<reference evidence="1 2" key="1">
    <citation type="submission" date="2018-10" db="EMBL/GenBank/DDBJ databases">
        <title>Iterative Subtractive Binning of Freshwater Chronoseries Metagenomes Recovers Nearly Complete Genomes from over Four Hundred Novel Species.</title>
        <authorList>
            <person name="Rodriguez-R L.M."/>
            <person name="Tsementzi D."/>
            <person name="Luo C."/>
            <person name="Konstantinidis K.T."/>
        </authorList>
    </citation>
    <scope>NUCLEOTIDE SEQUENCE [LARGE SCALE GENOMIC DNA]</scope>
    <source>
        <strain evidence="1">WB7_2B_003</strain>
    </source>
</reference>
<dbReference type="EMBL" id="RGGN01000044">
    <property type="protein sequence ID" value="NCU62813.1"/>
    <property type="molecule type" value="Genomic_DNA"/>
</dbReference>
<dbReference type="AlphaFoldDB" id="A0A845S4Z2"/>
<accession>A0A845S4Z2</accession>
<name>A0A845S4Z2_9PROT</name>
<protein>
    <submittedName>
        <fullName evidence="1">ABC transporter ATP-binding protein</fullName>
    </submittedName>
</protein>
<evidence type="ECO:0000313" key="2">
    <source>
        <dbReference type="Proteomes" id="UP000572953"/>
    </source>
</evidence>
<sequence length="37" mass="4050">MTQGRKFKIGKPILEVKNISLSFGGVKAITNISFNVL</sequence>
<dbReference type="GO" id="GO:0005524">
    <property type="term" value="F:ATP binding"/>
    <property type="evidence" value="ECO:0007669"/>
    <property type="project" value="UniProtKB-KW"/>
</dbReference>
<proteinExistence type="predicted"/>